<dbReference type="Gene3D" id="3.40.50.300">
    <property type="entry name" value="P-loop containing nucleotide triphosphate hydrolases"/>
    <property type="match status" value="1"/>
</dbReference>
<feature type="compositionally biased region" description="Basic and acidic residues" evidence="1">
    <location>
        <begin position="752"/>
        <end position="778"/>
    </location>
</feature>
<dbReference type="Proteomes" id="UP000601435">
    <property type="component" value="Unassembled WGS sequence"/>
</dbReference>
<gene>
    <name evidence="4" type="ORF">SNEC2469_LOCUS1348</name>
</gene>
<feature type="transmembrane region" description="Helical" evidence="2">
    <location>
        <begin position="798"/>
        <end position="818"/>
    </location>
</feature>
<dbReference type="Pfam" id="PF02263">
    <property type="entry name" value="GBP"/>
    <property type="match status" value="1"/>
</dbReference>
<reference evidence="4" key="1">
    <citation type="submission" date="2021-02" db="EMBL/GenBank/DDBJ databases">
        <authorList>
            <person name="Dougan E. K."/>
            <person name="Rhodes N."/>
            <person name="Thang M."/>
            <person name="Chan C."/>
        </authorList>
    </citation>
    <scope>NUCLEOTIDE SEQUENCE</scope>
</reference>
<dbReference type="AlphaFoldDB" id="A0A812J1A1"/>
<comment type="caution">
    <text evidence="4">The sequence shown here is derived from an EMBL/GenBank/DDBJ whole genome shotgun (WGS) entry which is preliminary data.</text>
</comment>
<dbReference type="InterPro" id="IPR015894">
    <property type="entry name" value="Guanylate-bd_N"/>
</dbReference>
<feature type="compositionally biased region" description="Low complexity" evidence="1">
    <location>
        <begin position="779"/>
        <end position="788"/>
    </location>
</feature>
<feature type="compositionally biased region" description="Polar residues" evidence="1">
    <location>
        <begin position="215"/>
        <end position="230"/>
    </location>
</feature>
<proteinExistence type="predicted"/>
<feature type="compositionally biased region" description="Polar residues" evidence="1">
    <location>
        <begin position="694"/>
        <end position="714"/>
    </location>
</feature>
<organism evidence="4 5">
    <name type="scientific">Symbiodinium necroappetens</name>
    <dbReference type="NCBI Taxonomy" id="1628268"/>
    <lineage>
        <taxon>Eukaryota</taxon>
        <taxon>Sar</taxon>
        <taxon>Alveolata</taxon>
        <taxon>Dinophyceae</taxon>
        <taxon>Suessiales</taxon>
        <taxon>Symbiodiniaceae</taxon>
        <taxon>Symbiodinium</taxon>
    </lineage>
</organism>
<feature type="compositionally biased region" description="Basic and acidic residues" evidence="1">
    <location>
        <begin position="531"/>
        <end position="542"/>
    </location>
</feature>
<feature type="region of interest" description="Disordered" evidence="1">
    <location>
        <begin position="211"/>
        <end position="239"/>
    </location>
</feature>
<dbReference type="GO" id="GO:0003924">
    <property type="term" value="F:GTPase activity"/>
    <property type="evidence" value="ECO:0007669"/>
    <property type="project" value="InterPro"/>
</dbReference>
<keyword evidence="2" id="KW-1133">Transmembrane helix</keyword>
<evidence type="ECO:0000313" key="4">
    <source>
        <dbReference type="EMBL" id="CAE7196491.1"/>
    </source>
</evidence>
<feature type="region of interest" description="Disordered" evidence="1">
    <location>
        <begin position="531"/>
        <end position="558"/>
    </location>
</feature>
<name>A0A812J1A1_9DINO</name>
<dbReference type="GO" id="GO:0005525">
    <property type="term" value="F:GTP binding"/>
    <property type="evidence" value="ECO:0007669"/>
    <property type="project" value="InterPro"/>
</dbReference>
<dbReference type="InterPro" id="IPR027417">
    <property type="entry name" value="P-loop_NTPase"/>
</dbReference>
<evidence type="ECO:0000256" key="1">
    <source>
        <dbReference type="SAM" id="MobiDB-lite"/>
    </source>
</evidence>
<keyword evidence="5" id="KW-1185">Reference proteome</keyword>
<evidence type="ECO:0000256" key="2">
    <source>
        <dbReference type="SAM" id="Phobius"/>
    </source>
</evidence>
<feature type="domain" description="Guanylate-binding protein N-terminal" evidence="3">
    <location>
        <begin position="24"/>
        <end position="67"/>
    </location>
</feature>
<sequence>MKGADNAPVKILELKAESSEVEILKENLDKISTKLNESGASYVSIIAVMGTYRTGKSFLLDLLARYLKKQAAKELAKERALEKVQLDALTQDPSQVATLPAQRVRHSRPRGRLHVMAAFAAWISLLPAALAQQQAGGDYQRYLDQYAGDYEKYIGSGGSAGGSGFTKYYQKYMQQYGDYTKYMNGGHAGDGYESFLGQYAGKFMSGDKAAGKAQAETQKPATPLSLASSHGGSGQKPSYMDFQRYLQGQGASRPSDFSHYMNQYAADYQKKHAQGTQAGDFSKFMDQYASDYQPYMQSQAPGGSQGSQGGGDFQQFMDFTKYMHGGQAPQGGASFSQYMDGYADFQKYMQGHGSSGDDFSKNYQQYIQQHGSQGGGGYQKYMDFQKYSDQGGDFSKFMAEYAGDYSKYTGQGSQTQGSQGGFSKYMKDYADYQKYMQGQGRQGGSGGDYMSQYASDYQKYVQGQSQGSQDYSKFMDQYANGYMGQSSVGTGDFKKYMDYQQYMRGQTSHTPDFSRYTSKFAADYDKYMQAPDREGHTNREGHGSSAHHQKSASNSANDTASPVVFAAGTHQPDLNSFMGNHDDYQQYLTTHGQGAPRGFQAFMGNYTDSLHKYMHARGSQAAGDFGKYFSDYQNYELNKGKQEAAGFQHYMKAYADDYSKYVQERGDSAADAKGKSGNFQKYIAQYAGNYQKYMQDQPSASGPSAPTLFASGTSAEPVPEQTQEQRENEKLQKEQQALHAELQAEQERLSTELKKEREQRREEKEHLRTELEAERKEQSQAAQPAQPAALAETAGSKLMSVSPLLVGLLMVAGVCGLLRRRTLRRRAADDDYLMQLDPPLAAV</sequence>
<feature type="compositionally biased region" description="Basic and acidic residues" evidence="1">
    <location>
        <begin position="723"/>
        <end position="733"/>
    </location>
</feature>
<feature type="region of interest" description="Disordered" evidence="1">
    <location>
        <begin position="752"/>
        <end position="788"/>
    </location>
</feature>
<protein>
    <recommendedName>
        <fullName evidence="3">Guanylate-binding protein N-terminal domain-containing protein</fullName>
    </recommendedName>
</protein>
<accession>A0A812J1A1</accession>
<dbReference type="EMBL" id="CAJNJA010005694">
    <property type="protein sequence ID" value="CAE7196491.1"/>
    <property type="molecule type" value="Genomic_DNA"/>
</dbReference>
<evidence type="ECO:0000259" key="3">
    <source>
        <dbReference type="Pfam" id="PF02263"/>
    </source>
</evidence>
<evidence type="ECO:0000313" key="5">
    <source>
        <dbReference type="Proteomes" id="UP000601435"/>
    </source>
</evidence>
<keyword evidence="2" id="KW-0472">Membrane</keyword>
<feature type="region of interest" description="Disordered" evidence="1">
    <location>
        <begin position="694"/>
        <end position="737"/>
    </location>
</feature>
<dbReference type="OrthoDB" id="435235at2759"/>
<keyword evidence="2" id="KW-0812">Transmembrane</keyword>